<dbReference type="InParanoid" id="A0A067M5W0"/>
<dbReference type="OrthoDB" id="2121326at2759"/>
<dbReference type="SUPFAM" id="SSF52833">
    <property type="entry name" value="Thioredoxin-like"/>
    <property type="match status" value="1"/>
</dbReference>
<dbReference type="STRING" id="930990.A0A067M5W0"/>
<evidence type="ECO:0000313" key="3">
    <source>
        <dbReference type="Proteomes" id="UP000027195"/>
    </source>
</evidence>
<sequence length="108" mass="11933">MCITPIASVDEFTKVVESDDISVVGFTADWCDGPCKPILQLYDEYSTKGDKIHFYQVDVDKQLEVAGGIGIMTVPTTIAYRGKGKKVDAVFGNNTGKLRIMLDRLEKL</sequence>
<dbReference type="InterPro" id="IPR013766">
    <property type="entry name" value="Thioredoxin_domain"/>
</dbReference>
<dbReference type="HOGENOM" id="CLU_090389_10_4_1"/>
<dbReference type="Proteomes" id="UP000027195">
    <property type="component" value="Unassembled WGS sequence"/>
</dbReference>
<dbReference type="EMBL" id="KL198061">
    <property type="protein sequence ID" value="KDQ11163.1"/>
    <property type="molecule type" value="Genomic_DNA"/>
</dbReference>
<dbReference type="InterPro" id="IPR050620">
    <property type="entry name" value="Thioredoxin_H-type-like"/>
</dbReference>
<accession>A0A067M5W0</accession>
<dbReference type="InterPro" id="IPR036249">
    <property type="entry name" value="Thioredoxin-like_sf"/>
</dbReference>
<evidence type="ECO:0000259" key="1">
    <source>
        <dbReference type="Pfam" id="PF00085"/>
    </source>
</evidence>
<dbReference type="Pfam" id="PF00085">
    <property type="entry name" value="Thioredoxin"/>
    <property type="match status" value="1"/>
</dbReference>
<feature type="domain" description="Thioredoxin" evidence="1">
    <location>
        <begin position="8"/>
        <end position="98"/>
    </location>
</feature>
<protein>
    <recommendedName>
        <fullName evidence="1">Thioredoxin domain-containing protein</fullName>
    </recommendedName>
</protein>
<keyword evidence="3" id="KW-1185">Reference proteome</keyword>
<dbReference type="CDD" id="cd02947">
    <property type="entry name" value="TRX_family"/>
    <property type="match status" value="1"/>
</dbReference>
<dbReference type="PANTHER" id="PTHR10438:SF468">
    <property type="entry name" value="THIOREDOXIN-1-RELATED"/>
    <property type="match status" value="1"/>
</dbReference>
<reference evidence="3" key="1">
    <citation type="journal article" date="2014" name="Proc. Natl. Acad. Sci. U.S.A.">
        <title>Extensive sampling of basidiomycete genomes demonstrates inadequacy of the white-rot/brown-rot paradigm for wood decay fungi.</title>
        <authorList>
            <person name="Riley R."/>
            <person name="Salamov A.A."/>
            <person name="Brown D.W."/>
            <person name="Nagy L.G."/>
            <person name="Floudas D."/>
            <person name="Held B.W."/>
            <person name="Levasseur A."/>
            <person name="Lombard V."/>
            <person name="Morin E."/>
            <person name="Otillar R."/>
            <person name="Lindquist E.A."/>
            <person name="Sun H."/>
            <person name="LaButti K.M."/>
            <person name="Schmutz J."/>
            <person name="Jabbour D."/>
            <person name="Luo H."/>
            <person name="Baker S.E."/>
            <person name="Pisabarro A.G."/>
            <person name="Walton J.D."/>
            <person name="Blanchette R.A."/>
            <person name="Henrissat B."/>
            <person name="Martin F."/>
            <person name="Cullen D."/>
            <person name="Hibbett D.S."/>
            <person name="Grigoriev I.V."/>
        </authorList>
    </citation>
    <scope>NUCLEOTIDE SEQUENCE [LARGE SCALE GENOMIC DNA]</scope>
    <source>
        <strain evidence="3">FD-172 SS1</strain>
    </source>
</reference>
<proteinExistence type="predicted"/>
<evidence type="ECO:0000313" key="2">
    <source>
        <dbReference type="EMBL" id="KDQ11163.1"/>
    </source>
</evidence>
<dbReference type="Gene3D" id="3.40.30.10">
    <property type="entry name" value="Glutaredoxin"/>
    <property type="match status" value="1"/>
</dbReference>
<gene>
    <name evidence="2" type="ORF">BOTBODRAFT_468165</name>
</gene>
<dbReference type="AlphaFoldDB" id="A0A067M5W0"/>
<name>A0A067M5W0_BOTB1</name>
<organism evidence="2 3">
    <name type="scientific">Botryobasidium botryosum (strain FD-172 SS1)</name>
    <dbReference type="NCBI Taxonomy" id="930990"/>
    <lineage>
        <taxon>Eukaryota</taxon>
        <taxon>Fungi</taxon>
        <taxon>Dikarya</taxon>
        <taxon>Basidiomycota</taxon>
        <taxon>Agaricomycotina</taxon>
        <taxon>Agaricomycetes</taxon>
        <taxon>Cantharellales</taxon>
        <taxon>Botryobasidiaceae</taxon>
        <taxon>Botryobasidium</taxon>
    </lineage>
</organism>
<dbReference type="PANTHER" id="PTHR10438">
    <property type="entry name" value="THIOREDOXIN"/>
    <property type="match status" value="1"/>
</dbReference>